<comment type="caution">
    <text evidence="1">The sequence shown here is derived from an EMBL/GenBank/DDBJ whole genome shotgun (WGS) entry which is preliminary data.</text>
</comment>
<accession>A0A0F4TKU7</accession>
<dbReference type="Proteomes" id="UP000033500">
    <property type="component" value="Unassembled WGS sequence"/>
</dbReference>
<dbReference type="AlphaFoldDB" id="A0A0F4TKU7"/>
<dbReference type="PATRIC" id="fig|294.131.peg.400"/>
<dbReference type="RefSeq" id="WP_046046670.1">
    <property type="nucleotide sequence ID" value="NZ_LACD01000012.1"/>
</dbReference>
<evidence type="ECO:0000313" key="2">
    <source>
        <dbReference type="Proteomes" id="UP000033500"/>
    </source>
</evidence>
<name>A0A0F4TKU7_PSEFL</name>
<protein>
    <submittedName>
        <fullName evidence="1">Uncharacterized protein</fullName>
    </submittedName>
</protein>
<proteinExistence type="predicted"/>
<sequence length="127" mass="14059">MRAVEEHVWEIKGVPDCILLTQCQGIRSSKDGNFDYATNSVLKRMKDTIKKHYVDKKRQLKPDMIKRIEEALVMADNMEPQAIQEIRHNMEIASNIAITTPLSAADLGDSLPVTAPANVSSAGSVPL</sequence>
<dbReference type="EMBL" id="LACD01000012">
    <property type="protein sequence ID" value="KJZ44625.1"/>
    <property type="molecule type" value="Genomic_DNA"/>
</dbReference>
<gene>
    <name evidence="1" type="ORF">VC34_11710</name>
</gene>
<reference evidence="1 2" key="1">
    <citation type="submission" date="2015-03" db="EMBL/GenBank/DDBJ databases">
        <title>Comparative genomics of Pseudomonas insights into diversity of traits involved in vanlence and defense.</title>
        <authorList>
            <person name="Qin Y."/>
        </authorList>
    </citation>
    <scope>NUCLEOTIDE SEQUENCE [LARGE SCALE GENOMIC DNA]</scope>
    <source>
        <strain evidence="1 2">C3</strain>
    </source>
</reference>
<organism evidence="1 2">
    <name type="scientific">Pseudomonas fluorescens</name>
    <dbReference type="NCBI Taxonomy" id="294"/>
    <lineage>
        <taxon>Bacteria</taxon>
        <taxon>Pseudomonadati</taxon>
        <taxon>Pseudomonadota</taxon>
        <taxon>Gammaproteobacteria</taxon>
        <taxon>Pseudomonadales</taxon>
        <taxon>Pseudomonadaceae</taxon>
        <taxon>Pseudomonas</taxon>
    </lineage>
</organism>
<evidence type="ECO:0000313" key="1">
    <source>
        <dbReference type="EMBL" id="KJZ44625.1"/>
    </source>
</evidence>